<dbReference type="AlphaFoldDB" id="A0A6G1BKA1"/>
<gene>
    <name evidence="2" type="ORF">E2562_014715</name>
</gene>
<evidence type="ECO:0000313" key="2">
    <source>
        <dbReference type="EMBL" id="KAF0888478.1"/>
    </source>
</evidence>
<proteinExistence type="predicted"/>
<sequence length="122" mass="13101">MEDKGGVAGCKRSQAREIDGEASSARLEDWCGRRRCMSWESRASSGGVDGMRSSSVHSMTGRERQRAWSQAVRVVSDWAAASASAVARALERGSSGWAAWLGQADWALAREWAGNGPEGDRG</sequence>
<protein>
    <submittedName>
        <fullName evidence="2">Uncharacterized protein</fullName>
    </submittedName>
</protein>
<comment type="caution">
    <text evidence="2">The sequence shown here is derived from an EMBL/GenBank/DDBJ whole genome shotgun (WGS) entry which is preliminary data.</text>
</comment>
<dbReference type="Proteomes" id="UP000479710">
    <property type="component" value="Unassembled WGS sequence"/>
</dbReference>
<keyword evidence="3" id="KW-1185">Reference proteome</keyword>
<accession>A0A6G1BKA1</accession>
<evidence type="ECO:0000256" key="1">
    <source>
        <dbReference type="SAM" id="MobiDB-lite"/>
    </source>
</evidence>
<reference evidence="2 3" key="1">
    <citation type="submission" date="2019-11" db="EMBL/GenBank/DDBJ databases">
        <title>Whole genome sequence of Oryza granulata.</title>
        <authorList>
            <person name="Li W."/>
        </authorList>
    </citation>
    <scope>NUCLEOTIDE SEQUENCE [LARGE SCALE GENOMIC DNA]</scope>
    <source>
        <strain evidence="3">cv. Menghai</strain>
        <tissue evidence="2">Leaf</tissue>
    </source>
</reference>
<dbReference type="EMBL" id="SPHZ02000012">
    <property type="protein sequence ID" value="KAF0888478.1"/>
    <property type="molecule type" value="Genomic_DNA"/>
</dbReference>
<feature type="region of interest" description="Disordered" evidence="1">
    <location>
        <begin position="42"/>
        <end position="62"/>
    </location>
</feature>
<name>A0A6G1BKA1_9ORYZ</name>
<organism evidence="2 3">
    <name type="scientific">Oryza meyeriana var. granulata</name>
    <dbReference type="NCBI Taxonomy" id="110450"/>
    <lineage>
        <taxon>Eukaryota</taxon>
        <taxon>Viridiplantae</taxon>
        <taxon>Streptophyta</taxon>
        <taxon>Embryophyta</taxon>
        <taxon>Tracheophyta</taxon>
        <taxon>Spermatophyta</taxon>
        <taxon>Magnoliopsida</taxon>
        <taxon>Liliopsida</taxon>
        <taxon>Poales</taxon>
        <taxon>Poaceae</taxon>
        <taxon>BOP clade</taxon>
        <taxon>Oryzoideae</taxon>
        <taxon>Oryzeae</taxon>
        <taxon>Oryzinae</taxon>
        <taxon>Oryza</taxon>
        <taxon>Oryza meyeriana</taxon>
    </lineage>
</organism>
<feature type="region of interest" description="Disordered" evidence="1">
    <location>
        <begin position="1"/>
        <end position="22"/>
    </location>
</feature>
<evidence type="ECO:0000313" key="3">
    <source>
        <dbReference type="Proteomes" id="UP000479710"/>
    </source>
</evidence>